<evidence type="ECO:0000313" key="1">
    <source>
        <dbReference type="EMBL" id="MBE1593158.1"/>
    </source>
</evidence>
<accession>A0ABR9MKX9</accession>
<reference evidence="1 2" key="1">
    <citation type="submission" date="2020-10" db="EMBL/GenBank/DDBJ databases">
        <title>Sequencing the genomes of 1000 actinobacteria strains.</title>
        <authorList>
            <person name="Klenk H.-P."/>
        </authorList>
    </citation>
    <scope>NUCLEOTIDE SEQUENCE [LARGE SCALE GENOMIC DNA]</scope>
    <source>
        <strain evidence="1 2">DSM 43173</strain>
    </source>
</reference>
<protein>
    <submittedName>
        <fullName evidence="1">Uncharacterized protein</fullName>
    </submittedName>
</protein>
<organism evidence="1 2">
    <name type="scientific">Nonomuraea angiospora</name>
    <dbReference type="NCBI Taxonomy" id="46172"/>
    <lineage>
        <taxon>Bacteria</taxon>
        <taxon>Bacillati</taxon>
        <taxon>Actinomycetota</taxon>
        <taxon>Actinomycetes</taxon>
        <taxon>Streptosporangiales</taxon>
        <taxon>Streptosporangiaceae</taxon>
        <taxon>Nonomuraea</taxon>
    </lineage>
</organism>
<name>A0ABR9MKX9_9ACTN</name>
<proteinExistence type="predicted"/>
<dbReference type="EMBL" id="JADBEK010000001">
    <property type="protein sequence ID" value="MBE1593158.1"/>
    <property type="molecule type" value="Genomic_DNA"/>
</dbReference>
<dbReference type="Proteomes" id="UP000633509">
    <property type="component" value="Unassembled WGS sequence"/>
</dbReference>
<evidence type="ECO:0000313" key="2">
    <source>
        <dbReference type="Proteomes" id="UP000633509"/>
    </source>
</evidence>
<sequence length="29" mass="3577">MNLSRTCRFRLPSFDAFCESRNRMKERQP</sequence>
<keyword evidence="2" id="KW-1185">Reference proteome</keyword>
<gene>
    <name evidence="1" type="ORF">H4W80_011416</name>
</gene>
<comment type="caution">
    <text evidence="1">The sequence shown here is derived from an EMBL/GenBank/DDBJ whole genome shotgun (WGS) entry which is preliminary data.</text>
</comment>